<dbReference type="CDD" id="cd08585">
    <property type="entry name" value="GDPD_like_3"/>
    <property type="match status" value="1"/>
</dbReference>
<dbReference type="PROSITE" id="PS51704">
    <property type="entry name" value="GP_PDE"/>
    <property type="match status" value="1"/>
</dbReference>
<accession>A0ABU4AKF3</accession>
<comment type="caution">
    <text evidence="2">The sequence shown here is derived from an EMBL/GenBank/DDBJ whole genome shotgun (WGS) entry which is preliminary data.</text>
</comment>
<organism evidence="2 3">
    <name type="scientific">Nitratireductor aquimarinus</name>
    <dbReference type="NCBI Taxonomy" id="889300"/>
    <lineage>
        <taxon>Bacteria</taxon>
        <taxon>Pseudomonadati</taxon>
        <taxon>Pseudomonadota</taxon>
        <taxon>Alphaproteobacteria</taxon>
        <taxon>Hyphomicrobiales</taxon>
        <taxon>Phyllobacteriaceae</taxon>
        <taxon>Nitratireductor</taxon>
    </lineage>
</organism>
<dbReference type="EMBL" id="JAWLIP010000004">
    <property type="protein sequence ID" value="MDV6226732.1"/>
    <property type="molecule type" value="Genomic_DNA"/>
</dbReference>
<reference evidence="2 3" key="1">
    <citation type="submission" date="2023-10" db="EMBL/GenBank/DDBJ databases">
        <authorList>
            <person name="Venkata Ramana C."/>
            <person name="Sasikala C."/>
            <person name="Dhurka M."/>
        </authorList>
    </citation>
    <scope>NUCLEOTIDE SEQUENCE [LARGE SCALE GENOMIC DNA]</scope>
    <source>
        <strain evidence="2 3">KCTC 32151</strain>
    </source>
</reference>
<dbReference type="RefSeq" id="WP_317561256.1">
    <property type="nucleotide sequence ID" value="NZ_JAWLIP010000004.1"/>
</dbReference>
<dbReference type="InterPro" id="IPR017946">
    <property type="entry name" value="PLC-like_Pdiesterase_TIM-brl"/>
</dbReference>
<feature type="domain" description="GP-PDE" evidence="1">
    <location>
        <begin position="9"/>
        <end position="236"/>
    </location>
</feature>
<dbReference type="InterPro" id="IPR030395">
    <property type="entry name" value="GP_PDE_dom"/>
</dbReference>
<dbReference type="PANTHER" id="PTHR46211:SF1">
    <property type="entry name" value="GLYCEROPHOSPHODIESTER PHOSPHODIESTERASE, CYTOPLASMIC"/>
    <property type="match status" value="1"/>
</dbReference>
<proteinExistence type="predicted"/>
<name>A0ABU4AKF3_9HYPH</name>
<dbReference type="PANTHER" id="PTHR46211">
    <property type="entry name" value="GLYCEROPHOSPHORYL DIESTER PHOSPHODIESTERASE"/>
    <property type="match status" value="1"/>
</dbReference>
<dbReference type="Gene3D" id="3.20.20.190">
    <property type="entry name" value="Phosphatidylinositol (PI) phosphodiesterase"/>
    <property type="match status" value="1"/>
</dbReference>
<evidence type="ECO:0000259" key="1">
    <source>
        <dbReference type="PROSITE" id="PS51704"/>
    </source>
</evidence>
<evidence type="ECO:0000313" key="2">
    <source>
        <dbReference type="EMBL" id="MDV6226732.1"/>
    </source>
</evidence>
<evidence type="ECO:0000313" key="3">
    <source>
        <dbReference type="Proteomes" id="UP001185659"/>
    </source>
</evidence>
<protein>
    <submittedName>
        <fullName evidence="2">Glycerophosphodiester phosphodiesterase</fullName>
    </submittedName>
</protein>
<dbReference type="SUPFAM" id="SSF51695">
    <property type="entry name" value="PLC-like phosphodiesterases"/>
    <property type="match status" value="1"/>
</dbReference>
<sequence length="236" mass="25955">MSALSWLTERPIAHRGLHDMNNVRWENTLPAFQAAINGGFSIECDLHLSSDGVPMVFHDHALRRLTGQEGTIAEKTAAEMGAMPIGGTSDCAPTLREMLDLVTGQVPLVIELKGSEGHDDALVGKVVETLQGYSGKVVLMSFSHRLVRQLAKFAPDIPRGLTAEGLSPEAMEAHFSMLAHDLSFVSYAVKELPNPFVSFVRERLSLPVITWTVQDQEAVDRTFRHADQMTFEGFTP</sequence>
<gene>
    <name evidence="2" type="ORF">R2G56_10590</name>
</gene>
<keyword evidence="3" id="KW-1185">Reference proteome</keyword>
<dbReference type="Pfam" id="PF03009">
    <property type="entry name" value="GDPD"/>
    <property type="match status" value="1"/>
</dbReference>
<dbReference type="Proteomes" id="UP001185659">
    <property type="component" value="Unassembled WGS sequence"/>
</dbReference>